<dbReference type="Gene3D" id="3.30.365.10">
    <property type="entry name" value="Aldehyde oxidase/xanthine dehydrogenase, molybdopterin binding domain"/>
    <property type="match status" value="1"/>
</dbReference>
<protein>
    <recommendedName>
        <fullName evidence="1">Aldehyde oxidase/xanthine dehydrogenase second molybdopterin binding domain-containing protein</fullName>
    </recommendedName>
</protein>
<dbReference type="Proteomes" id="UP000813463">
    <property type="component" value="Chromosome 6"/>
</dbReference>
<organism evidence="2 3">
    <name type="scientific">Spinacia oleracea</name>
    <name type="common">Spinach</name>
    <dbReference type="NCBI Taxonomy" id="3562"/>
    <lineage>
        <taxon>Eukaryota</taxon>
        <taxon>Viridiplantae</taxon>
        <taxon>Streptophyta</taxon>
        <taxon>Embryophyta</taxon>
        <taxon>Tracheophyta</taxon>
        <taxon>Spermatophyta</taxon>
        <taxon>Magnoliopsida</taxon>
        <taxon>eudicotyledons</taxon>
        <taxon>Gunneridae</taxon>
        <taxon>Pentapetalae</taxon>
        <taxon>Caryophyllales</taxon>
        <taxon>Chenopodiaceae</taxon>
        <taxon>Chenopodioideae</taxon>
        <taxon>Anserineae</taxon>
        <taxon>Spinacia</taxon>
    </lineage>
</organism>
<dbReference type="InterPro" id="IPR046867">
    <property type="entry name" value="AldOxase/xan_DH_MoCoBD2"/>
</dbReference>
<reference evidence="2" key="1">
    <citation type="journal article" date="2021" name="Nat. Commun.">
        <title>Genomic analyses provide insights into spinach domestication and the genetic basis of agronomic traits.</title>
        <authorList>
            <person name="Cai X."/>
            <person name="Sun X."/>
            <person name="Xu C."/>
            <person name="Sun H."/>
            <person name="Wang X."/>
            <person name="Ge C."/>
            <person name="Zhang Z."/>
            <person name="Wang Q."/>
            <person name="Fei Z."/>
            <person name="Jiao C."/>
            <person name="Wang Q."/>
        </authorList>
    </citation>
    <scope>NUCLEOTIDE SEQUENCE [LARGE SCALE GENOMIC DNA]</scope>
    <source>
        <strain evidence="2">cv. Varoflay</strain>
    </source>
</reference>
<keyword evidence="2" id="KW-1185">Reference proteome</keyword>
<proteinExistence type="predicted"/>
<gene>
    <name evidence="3" type="primary">LOC130462498</name>
</gene>
<evidence type="ECO:0000259" key="1">
    <source>
        <dbReference type="Pfam" id="PF20256"/>
    </source>
</evidence>
<sequence length="192" mass="20939">MVIVMETAKKALQFSGLDEENSAIGCSNGLKVNFIFSDYSMPEVIGYDLLKKIKNQARIWLGEVLQIRFDEQIDIPDLLADGELISKILNCPPIKPTKINATVQIVASTFSIPLSFVFISETSTYKVPNSSLTAASASSDIYGVAVLDAWANSQPLLLLMAPTAMQSKKAEEADNFRTNLLAGLNFSGRNES</sequence>
<name>A0ABM3QTY7_SPIOL</name>
<evidence type="ECO:0000313" key="3">
    <source>
        <dbReference type="RefSeq" id="XP_056686815.1"/>
    </source>
</evidence>
<dbReference type="RefSeq" id="XP_056686815.1">
    <property type="nucleotide sequence ID" value="XM_056830837.1"/>
</dbReference>
<dbReference type="GeneID" id="130462498"/>
<dbReference type="SUPFAM" id="SSF56003">
    <property type="entry name" value="Molybdenum cofactor-binding domain"/>
    <property type="match status" value="1"/>
</dbReference>
<evidence type="ECO:0000313" key="2">
    <source>
        <dbReference type="Proteomes" id="UP000813463"/>
    </source>
</evidence>
<dbReference type="Pfam" id="PF20256">
    <property type="entry name" value="MoCoBD_2"/>
    <property type="match status" value="1"/>
</dbReference>
<accession>A0ABM3QTY7</accession>
<feature type="domain" description="Aldehyde oxidase/xanthine dehydrogenase second molybdopterin binding" evidence="1">
    <location>
        <begin position="102"/>
        <end position="157"/>
    </location>
</feature>
<reference evidence="3" key="2">
    <citation type="submission" date="2025-08" db="UniProtKB">
        <authorList>
            <consortium name="RefSeq"/>
        </authorList>
    </citation>
    <scope>IDENTIFICATION</scope>
    <source>
        <tissue evidence="3">Leaf</tissue>
    </source>
</reference>
<dbReference type="InterPro" id="IPR037165">
    <property type="entry name" value="AldOxase/xan_DH_Mopterin-bd_sf"/>
</dbReference>